<accession>A0A4P9WL02</accession>
<keyword evidence="3" id="KW-1185">Reference proteome</keyword>
<name>A0A4P9WL02_9FUNG</name>
<protein>
    <submittedName>
        <fullName evidence="2">Uncharacterized protein</fullName>
    </submittedName>
</protein>
<sequence length="433" mass="46039">MHVERSTINTSVHVTERSTTNPSARVERSTTNASVHVTERSTTNPSRNLSASTSVLNKRPRIDQGPSPSPATPFVIGDSRASAHSSTPSKDVDSGQSAQAVGPSARANPRPSKKLAALSTADELGPFAQRRAPMSGAIASSAHSKWHRIDPPSPSVDPARVPPPSLQCVMDYPAVALTECLRTNMCLRVVCPSGGSTPVPLPLWIRLHGLGPMSIVFPIHTFAVPSDPDALNLSSLSRATQGTFTAFPQGAFTTNNGSLSTSIESLLAGSRSELYRSIKFSLRPINGAILTAVQSSYTTESAATNGWVISLGPLWAAETRSILCTVEIPKDGETPQPIDGAPIAYIEATLTCTFPSSAPTRVRSTQTGTVHRSEPSLRDPSMRGPIAYIPTTSWDLSPLVVANRSLLEVRRDEAADDFKTPGTRSSLTYRGPT</sequence>
<proteinExistence type="predicted"/>
<feature type="region of interest" description="Disordered" evidence="1">
    <location>
        <begin position="357"/>
        <end position="383"/>
    </location>
</feature>
<reference evidence="3" key="1">
    <citation type="journal article" date="2018" name="Nat. Microbiol.">
        <title>Leveraging single-cell genomics to expand the fungal tree of life.</title>
        <authorList>
            <person name="Ahrendt S.R."/>
            <person name="Quandt C.A."/>
            <person name="Ciobanu D."/>
            <person name="Clum A."/>
            <person name="Salamov A."/>
            <person name="Andreopoulos B."/>
            <person name="Cheng J.F."/>
            <person name="Woyke T."/>
            <person name="Pelin A."/>
            <person name="Henrissat B."/>
            <person name="Reynolds N.K."/>
            <person name="Benny G.L."/>
            <person name="Smith M.E."/>
            <person name="James T.Y."/>
            <person name="Grigoriev I.V."/>
        </authorList>
    </citation>
    <scope>NUCLEOTIDE SEQUENCE [LARGE SCALE GENOMIC DNA]</scope>
</reference>
<gene>
    <name evidence="2" type="ORF">BDK51DRAFT_28614</name>
</gene>
<dbReference type="AlphaFoldDB" id="A0A4P9WL02"/>
<feature type="region of interest" description="Disordered" evidence="1">
    <location>
        <begin position="1"/>
        <end position="115"/>
    </location>
</feature>
<organism evidence="2 3">
    <name type="scientific">Blyttiomyces helicus</name>
    <dbReference type="NCBI Taxonomy" id="388810"/>
    <lineage>
        <taxon>Eukaryota</taxon>
        <taxon>Fungi</taxon>
        <taxon>Fungi incertae sedis</taxon>
        <taxon>Chytridiomycota</taxon>
        <taxon>Chytridiomycota incertae sedis</taxon>
        <taxon>Chytridiomycetes</taxon>
        <taxon>Chytridiomycetes incertae sedis</taxon>
        <taxon>Blyttiomyces</taxon>
    </lineage>
</organism>
<evidence type="ECO:0000313" key="2">
    <source>
        <dbReference type="EMBL" id="RKO92825.1"/>
    </source>
</evidence>
<feature type="compositionally biased region" description="Polar residues" evidence="1">
    <location>
        <begin position="1"/>
        <end position="56"/>
    </location>
</feature>
<evidence type="ECO:0000256" key="1">
    <source>
        <dbReference type="SAM" id="MobiDB-lite"/>
    </source>
</evidence>
<evidence type="ECO:0000313" key="3">
    <source>
        <dbReference type="Proteomes" id="UP000269721"/>
    </source>
</evidence>
<dbReference type="EMBL" id="KZ994483">
    <property type="protein sequence ID" value="RKO92825.1"/>
    <property type="molecule type" value="Genomic_DNA"/>
</dbReference>
<dbReference type="Proteomes" id="UP000269721">
    <property type="component" value="Unassembled WGS sequence"/>
</dbReference>
<feature type="compositionally biased region" description="Polar residues" evidence="1">
    <location>
        <begin position="82"/>
        <end position="99"/>
    </location>
</feature>
<feature type="compositionally biased region" description="Basic and acidic residues" evidence="1">
    <location>
        <begin position="371"/>
        <end position="381"/>
    </location>
</feature>
<feature type="compositionally biased region" description="Polar residues" evidence="1">
    <location>
        <begin position="357"/>
        <end position="370"/>
    </location>
</feature>
<feature type="region of interest" description="Disordered" evidence="1">
    <location>
        <begin position="134"/>
        <end position="159"/>
    </location>
</feature>